<comment type="caution">
    <text evidence="2">The sequence shown here is derived from an EMBL/GenBank/DDBJ whole genome shotgun (WGS) entry which is preliminary data.</text>
</comment>
<reference evidence="3" key="1">
    <citation type="journal article" date="2019" name="Int. J. Syst. Evol. Microbiol.">
        <title>The Global Catalogue of Microorganisms (GCM) 10K type strain sequencing project: providing services to taxonomists for standard genome sequencing and annotation.</title>
        <authorList>
            <consortium name="The Broad Institute Genomics Platform"/>
            <consortium name="The Broad Institute Genome Sequencing Center for Infectious Disease"/>
            <person name="Wu L."/>
            <person name="Ma J."/>
        </authorList>
    </citation>
    <scope>NUCLEOTIDE SEQUENCE [LARGE SCALE GENOMIC DNA]</scope>
    <source>
        <strain evidence="3">JCM 16112</strain>
    </source>
</reference>
<name>A0ABP3YCQ3_9BACT</name>
<organism evidence="2 3">
    <name type="scientific">Algoriphagus jejuensis</name>
    <dbReference type="NCBI Taxonomy" id="419934"/>
    <lineage>
        <taxon>Bacteria</taxon>
        <taxon>Pseudomonadati</taxon>
        <taxon>Bacteroidota</taxon>
        <taxon>Cytophagia</taxon>
        <taxon>Cytophagales</taxon>
        <taxon>Cyclobacteriaceae</taxon>
        <taxon>Algoriphagus</taxon>
    </lineage>
</organism>
<proteinExistence type="predicted"/>
<evidence type="ECO:0000259" key="1">
    <source>
        <dbReference type="Pfam" id="PF13699"/>
    </source>
</evidence>
<accession>A0ABP3YCQ3</accession>
<feature type="domain" description="eCIS core" evidence="1">
    <location>
        <begin position="1"/>
        <end position="68"/>
    </location>
</feature>
<protein>
    <recommendedName>
        <fullName evidence="1">eCIS core domain-containing protein</fullName>
    </recommendedName>
</protein>
<dbReference type="EMBL" id="BAAAFI010000010">
    <property type="protein sequence ID" value="GAA0879196.1"/>
    <property type="molecule type" value="Genomic_DNA"/>
</dbReference>
<evidence type="ECO:0000313" key="3">
    <source>
        <dbReference type="Proteomes" id="UP001500469"/>
    </source>
</evidence>
<keyword evidence="3" id="KW-1185">Reference proteome</keyword>
<dbReference type="Proteomes" id="UP001500469">
    <property type="component" value="Unassembled WGS sequence"/>
</dbReference>
<sequence>MERSFGSDFSEVRIHTDTYATDLSKRLNAKAFTHGSDIYFNSEKFETQTQGGKKLLAHELTHVIQQSGRASNTIMRAVDNASVEAEFNKWADDNKKTKDRTHADFPWAVWDFIRPQIVDDTMSPLPKPAASDKAALQKWNDNFAKAEFISRWLFTLKSTTKDDNIKSDADSKAYYILDSLAKAGFVSKAIAQSGYLEDSTRTLVYDTVLSKPASISASEFETIVNFQCKGAADPASVPIVQLLTNGNDSPLKHLKDDRTKAIFKVLIAKFGNHDTIIEAIAEVLMFNPAVRNSVSDALMDSSIGNPEILFKVLKHPYFIEPGYGASVLANLIPKDMPSEKYGEKRMTDDMPWVYTYKQKYYVQFLIDLAKSQSITIDKPSSMNFAGLKTWLESNTEKIGDAASKKYPADPNSIFEMYRNIADIFFFHIPHDRDAVPDLEGKISHLKAGQPSNKRFEADCDVFATYAMRLFSGAGFDAIGYIAFVPEGVDASRAAHVAALIRKDGNYSVINNKGILNTGISESTADSKKPDALKKLRKLSFEDAYGIPLPTEMKIFYADAEAKGKMPKLFKNQDSSLERTDL</sequence>
<evidence type="ECO:0000313" key="2">
    <source>
        <dbReference type="EMBL" id="GAA0879196.1"/>
    </source>
</evidence>
<dbReference type="InterPro" id="IPR025295">
    <property type="entry name" value="eCIS_core_dom"/>
</dbReference>
<dbReference type="Pfam" id="PF13699">
    <property type="entry name" value="eCIS_core"/>
    <property type="match status" value="1"/>
</dbReference>
<gene>
    <name evidence="2" type="ORF">GCM10009119_21640</name>
</gene>